<evidence type="ECO:0000313" key="2">
    <source>
        <dbReference type="EMBL" id="DAE08374.1"/>
    </source>
</evidence>
<organism evidence="2">
    <name type="scientific">Podoviridae sp. ctOAf25</name>
    <dbReference type="NCBI Taxonomy" id="2825245"/>
    <lineage>
        <taxon>Viruses</taxon>
        <taxon>Duplodnaviria</taxon>
        <taxon>Heunggongvirae</taxon>
        <taxon>Uroviricota</taxon>
        <taxon>Caudoviricetes</taxon>
    </lineage>
</organism>
<feature type="transmembrane region" description="Helical" evidence="1">
    <location>
        <begin position="12"/>
        <end position="34"/>
    </location>
</feature>
<sequence>MKTEYTTNSHTLLLLKEIISMFLSNVIYVVYLVLSNH</sequence>
<protein>
    <submittedName>
        <fullName evidence="2">Uncharacterized protein</fullName>
    </submittedName>
</protein>
<name>A0A8S5PMS2_9CAUD</name>
<keyword evidence="1" id="KW-1133">Transmembrane helix</keyword>
<accession>A0A8S5PMS2</accession>
<proteinExistence type="predicted"/>
<reference evidence="2" key="1">
    <citation type="journal article" date="2021" name="Proc. Natl. Acad. Sci. U.S.A.">
        <title>A Catalog of Tens of Thousands of Viruses from Human Metagenomes Reveals Hidden Associations with Chronic Diseases.</title>
        <authorList>
            <person name="Tisza M.J."/>
            <person name="Buck C.B."/>
        </authorList>
    </citation>
    <scope>NUCLEOTIDE SEQUENCE</scope>
    <source>
        <strain evidence="2">CtOAf25</strain>
    </source>
</reference>
<keyword evidence="1" id="KW-0472">Membrane</keyword>
<evidence type="ECO:0000256" key="1">
    <source>
        <dbReference type="SAM" id="Phobius"/>
    </source>
</evidence>
<keyword evidence="1" id="KW-0812">Transmembrane</keyword>
<dbReference type="EMBL" id="BK015468">
    <property type="protein sequence ID" value="DAE08374.1"/>
    <property type="molecule type" value="Genomic_DNA"/>
</dbReference>